<evidence type="ECO:0000313" key="2">
    <source>
        <dbReference type="EMBL" id="KAJ7762713.1"/>
    </source>
</evidence>
<sequence>MGVCIDGIDKYAALDDELEHSTDSAKTEEGLWDSYTRVGQPIYTSQRRRTLRLKATVPLVVLGDISARPAEHYLKPGLPSPVILPAQGDVVFPAAHPVTIEEPLANTSARLMRAEGTFDPYNSGVHSRRPHWQMGGRDQPDHSRHYNPGNYAGLLWKKKLVAEEGDLAGVVCGSRSGSR</sequence>
<feature type="region of interest" description="Disordered" evidence="1">
    <location>
        <begin position="120"/>
        <end position="142"/>
    </location>
</feature>
<protein>
    <submittedName>
        <fullName evidence="2">Uncharacterized protein</fullName>
    </submittedName>
</protein>
<dbReference type="EMBL" id="JARJLG010000042">
    <property type="protein sequence ID" value="KAJ7762713.1"/>
    <property type="molecule type" value="Genomic_DNA"/>
</dbReference>
<dbReference type="Proteomes" id="UP001215280">
    <property type="component" value="Unassembled WGS sequence"/>
</dbReference>
<evidence type="ECO:0000313" key="3">
    <source>
        <dbReference type="Proteomes" id="UP001215280"/>
    </source>
</evidence>
<comment type="caution">
    <text evidence="2">The sequence shown here is derived from an EMBL/GenBank/DDBJ whole genome shotgun (WGS) entry which is preliminary data.</text>
</comment>
<organism evidence="2 3">
    <name type="scientific">Mycena maculata</name>
    <dbReference type="NCBI Taxonomy" id="230809"/>
    <lineage>
        <taxon>Eukaryota</taxon>
        <taxon>Fungi</taxon>
        <taxon>Dikarya</taxon>
        <taxon>Basidiomycota</taxon>
        <taxon>Agaricomycotina</taxon>
        <taxon>Agaricomycetes</taxon>
        <taxon>Agaricomycetidae</taxon>
        <taxon>Agaricales</taxon>
        <taxon>Marasmiineae</taxon>
        <taxon>Mycenaceae</taxon>
        <taxon>Mycena</taxon>
    </lineage>
</organism>
<dbReference type="AlphaFoldDB" id="A0AAD7NJB7"/>
<name>A0AAD7NJB7_9AGAR</name>
<reference evidence="2" key="1">
    <citation type="submission" date="2023-03" db="EMBL/GenBank/DDBJ databases">
        <title>Massive genome expansion in bonnet fungi (Mycena s.s.) driven by repeated elements and novel gene families across ecological guilds.</title>
        <authorList>
            <consortium name="Lawrence Berkeley National Laboratory"/>
            <person name="Harder C.B."/>
            <person name="Miyauchi S."/>
            <person name="Viragh M."/>
            <person name="Kuo A."/>
            <person name="Thoen E."/>
            <person name="Andreopoulos B."/>
            <person name="Lu D."/>
            <person name="Skrede I."/>
            <person name="Drula E."/>
            <person name="Henrissat B."/>
            <person name="Morin E."/>
            <person name="Kohler A."/>
            <person name="Barry K."/>
            <person name="LaButti K."/>
            <person name="Morin E."/>
            <person name="Salamov A."/>
            <person name="Lipzen A."/>
            <person name="Mereny Z."/>
            <person name="Hegedus B."/>
            <person name="Baldrian P."/>
            <person name="Stursova M."/>
            <person name="Weitz H."/>
            <person name="Taylor A."/>
            <person name="Grigoriev I.V."/>
            <person name="Nagy L.G."/>
            <person name="Martin F."/>
            <person name="Kauserud H."/>
        </authorList>
    </citation>
    <scope>NUCLEOTIDE SEQUENCE</scope>
    <source>
        <strain evidence="2">CBHHK188m</strain>
    </source>
</reference>
<proteinExistence type="predicted"/>
<keyword evidence="3" id="KW-1185">Reference proteome</keyword>
<accession>A0AAD7NJB7</accession>
<gene>
    <name evidence="2" type="ORF">DFH07DRAFT_956613</name>
</gene>
<evidence type="ECO:0000256" key="1">
    <source>
        <dbReference type="SAM" id="MobiDB-lite"/>
    </source>
</evidence>